<keyword evidence="1" id="KW-1133">Transmembrane helix</keyword>
<dbReference type="AlphaFoldDB" id="A0A2K3NFA3"/>
<comment type="caution">
    <text evidence="2">The sequence shown here is derived from an EMBL/GenBank/DDBJ whole genome shotgun (WGS) entry which is preliminary data.</text>
</comment>
<evidence type="ECO:0000313" key="2">
    <source>
        <dbReference type="EMBL" id="PNY01712.1"/>
    </source>
</evidence>
<dbReference type="GO" id="GO:0005794">
    <property type="term" value="C:Golgi apparatus"/>
    <property type="evidence" value="ECO:0007669"/>
    <property type="project" value="TreeGrafter"/>
</dbReference>
<dbReference type="PANTHER" id="PTHR37749">
    <property type="entry name" value="TRANSMEMBRANE PROTEIN"/>
    <property type="match status" value="1"/>
</dbReference>
<evidence type="ECO:0008006" key="4">
    <source>
        <dbReference type="Google" id="ProtNLM"/>
    </source>
</evidence>
<accession>A0A2K3NFA3</accession>
<evidence type="ECO:0000313" key="3">
    <source>
        <dbReference type="Proteomes" id="UP000236291"/>
    </source>
</evidence>
<protein>
    <recommendedName>
        <fullName evidence="4">Transmembrane protein</fullName>
    </recommendedName>
</protein>
<evidence type="ECO:0000256" key="1">
    <source>
        <dbReference type="SAM" id="Phobius"/>
    </source>
</evidence>
<name>A0A2K3NFA3_TRIPR</name>
<reference evidence="2 3" key="2">
    <citation type="journal article" date="2017" name="Front. Plant Sci.">
        <title>Gene Classification and Mining of Molecular Markers Useful in Red Clover (Trifolium pratense) Breeding.</title>
        <authorList>
            <person name="Istvanek J."/>
            <person name="Dluhosova J."/>
            <person name="Dluhos P."/>
            <person name="Patkova L."/>
            <person name="Nedelnik J."/>
            <person name="Repkova J."/>
        </authorList>
    </citation>
    <scope>NUCLEOTIDE SEQUENCE [LARGE SCALE GENOMIC DNA]</scope>
    <source>
        <strain evidence="3">cv. Tatra</strain>
        <tissue evidence="2">Young leaves</tissue>
    </source>
</reference>
<dbReference type="EMBL" id="ASHM01020453">
    <property type="protein sequence ID" value="PNY01712.1"/>
    <property type="molecule type" value="Genomic_DNA"/>
</dbReference>
<dbReference type="PANTHER" id="PTHR37749:SF1">
    <property type="entry name" value="TRANSMEMBRANE PROTEIN"/>
    <property type="match status" value="1"/>
</dbReference>
<gene>
    <name evidence="2" type="ORF">L195_g025013</name>
</gene>
<dbReference type="Proteomes" id="UP000236291">
    <property type="component" value="Unassembled WGS sequence"/>
</dbReference>
<sequence>MPIRTFIEVEPPSPLRYLIGAVVMMIGVVLPVGYMMFRNKRVPSSSSYTKQT</sequence>
<reference evidence="2 3" key="1">
    <citation type="journal article" date="2014" name="Am. J. Bot.">
        <title>Genome assembly and annotation for red clover (Trifolium pratense; Fabaceae).</title>
        <authorList>
            <person name="Istvanek J."/>
            <person name="Jaros M."/>
            <person name="Krenek A."/>
            <person name="Repkova J."/>
        </authorList>
    </citation>
    <scope>NUCLEOTIDE SEQUENCE [LARGE SCALE GENOMIC DNA]</scope>
    <source>
        <strain evidence="3">cv. Tatra</strain>
        <tissue evidence="2">Young leaves</tissue>
    </source>
</reference>
<keyword evidence="1" id="KW-0812">Transmembrane</keyword>
<keyword evidence="1" id="KW-0472">Membrane</keyword>
<proteinExistence type="predicted"/>
<organism evidence="2 3">
    <name type="scientific">Trifolium pratense</name>
    <name type="common">Red clover</name>
    <dbReference type="NCBI Taxonomy" id="57577"/>
    <lineage>
        <taxon>Eukaryota</taxon>
        <taxon>Viridiplantae</taxon>
        <taxon>Streptophyta</taxon>
        <taxon>Embryophyta</taxon>
        <taxon>Tracheophyta</taxon>
        <taxon>Spermatophyta</taxon>
        <taxon>Magnoliopsida</taxon>
        <taxon>eudicotyledons</taxon>
        <taxon>Gunneridae</taxon>
        <taxon>Pentapetalae</taxon>
        <taxon>rosids</taxon>
        <taxon>fabids</taxon>
        <taxon>Fabales</taxon>
        <taxon>Fabaceae</taxon>
        <taxon>Papilionoideae</taxon>
        <taxon>50 kb inversion clade</taxon>
        <taxon>NPAAA clade</taxon>
        <taxon>Hologalegina</taxon>
        <taxon>IRL clade</taxon>
        <taxon>Trifolieae</taxon>
        <taxon>Trifolium</taxon>
    </lineage>
</organism>
<feature type="transmembrane region" description="Helical" evidence="1">
    <location>
        <begin position="15"/>
        <end position="37"/>
    </location>
</feature>